<dbReference type="SUPFAM" id="SSF48350">
    <property type="entry name" value="GTPase activation domain, GAP"/>
    <property type="match status" value="1"/>
</dbReference>
<dbReference type="GO" id="GO:0007266">
    <property type="term" value="P:Rho protein signal transduction"/>
    <property type="evidence" value="ECO:0007669"/>
    <property type="project" value="TreeGrafter"/>
</dbReference>
<dbReference type="Pfam" id="PF01907">
    <property type="entry name" value="Ribosomal_L37e"/>
    <property type="match status" value="1"/>
</dbReference>
<evidence type="ECO:0000259" key="13">
    <source>
        <dbReference type="PROSITE" id="PS50238"/>
    </source>
</evidence>
<evidence type="ECO:0000313" key="14">
    <source>
        <dbReference type="EMBL" id="CAD7278880.1"/>
    </source>
</evidence>
<dbReference type="GO" id="GO:0008270">
    <property type="term" value="F:zinc ion binding"/>
    <property type="evidence" value="ECO:0007669"/>
    <property type="project" value="UniProtKB-KW"/>
</dbReference>
<dbReference type="InterPro" id="IPR001569">
    <property type="entry name" value="Ribosomal_eL37"/>
</dbReference>
<dbReference type="GO" id="GO:0097149">
    <property type="term" value="C:centralspindlin complex"/>
    <property type="evidence" value="ECO:0007669"/>
    <property type="project" value="TreeGrafter"/>
</dbReference>
<evidence type="ECO:0000256" key="5">
    <source>
        <dbReference type="ARBA" id="ARBA00022771"/>
    </source>
</evidence>
<evidence type="ECO:0000256" key="8">
    <source>
        <dbReference type="ARBA" id="ARBA00022980"/>
    </source>
</evidence>
<proteinExistence type="inferred from homology"/>
<dbReference type="GO" id="GO:0032154">
    <property type="term" value="C:cleavage furrow"/>
    <property type="evidence" value="ECO:0007669"/>
    <property type="project" value="TreeGrafter"/>
</dbReference>
<organism evidence="14">
    <name type="scientific">Notodromas monacha</name>
    <dbReference type="NCBI Taxonomy" id="399045"/>
    <lineage>
        <taxon>Eukaryota</taxon>
        <taxon>Metazoa</taxon>
        <taxon>Ecdysozoa</taxon>
        <taxon>Arthropoda</taxon>
        <taxon>Crustacea</taxon>
        <taxon>Oligostraca</taxon>
        <taxon>Ostracoda</taxon>
        <taxon>Podocopa</taxon>
        <taxon>Podocopida</taxon>
        <taxon>Cypridocopina</taxon>
        <taxon>Cypridoidea</taxon>
        <taxon>Cyprididae</taxon>
        <taxon>Notodromas</taxon>
    </lineage>
</organism>
<dbReference type="GO" id="GO:0005096">
    <property type="term" value="F:GTPase activator activity"/>
    <property type="evidence" value="ECO:0007669"/>
    <property type="project" value="TreeGrafter"/>
</dbReference>
<dbReference type="AlphaFoldDB" id="A0A7R9BP24"/>
<dbReference type="Gene3D" id="2.20.25.30">
    <property type="match status" value="1"/>
</dbReference>
<protein>
    <submittedName>
        <fullName evidence="14">Uncharacterized protein</fullName>
    </submittedName>
</protein>
<accession>A0A7R9BP24</accession>
<dbReference type="GO" id="GO:0006412">
    <property type="term" value="P:translation"/>
    <property type="evidence" value="ECO:0007669"/>
    <property type="project" value="InterPro"/>
</dbReference>
<dbReference type="GO" id="GO:0003735">
    <property type="term" value="F:structural constituent of ribosome"/>
    <property type="evidence" value="ECO:0007669"/>
    <property type="project" value="InterPro"/>
</dbReference>
<keyword evidence="6" id="KW-0862">Zinc</keyword>
<dbReference type="Pfam" id="PF00620">
    <property type="entry name" value="RhoGAP"/>
    <property type="match status" value="1"/>
</dbReference>
<feature type="coiled-coil region" evidence="10">
    <location>
        <begin position="218"/>
        <end position="255"/>
    </location>
</feature>
<dbReference type="Proteomes" id="UP000678499">
    <property type="component" value="Unassembled WGS sequence"/>
</dbReference>
<dbReference type="InterPro" id="IPR002219">
    <property type="entry name" value="PKC_DAG/PE"/>
</dbReference>
<dbReference type="GO" id="GO:0019843">
    <property type="term" value="F:rRNA binding"/>
    <property type="evidence" value="ECO:0007669"/>
    <property type="project" value="UniProtKB-KW"/>
</dbReference>
<feature type="compositionally biased region" description="Polar residues" evidence="11">
    <location>
        <begin position="318"/>
        <end position="339"/>
    </location>
</feature>
<dbReference type="InterPro" id="IPR011332">
    <property type="entry name" value="Ribosomal_zn-bd"/>
</dbReference>
<dbReference type="SMART" id="SM00324">
    <property type="entry name" value="RhoGAP"/>
    <property type="match status" value="1"/>
</dbReference>
<feature type="region of interest" description="Disordered" evidence="11">
    <location>
        <begin position="311"/>
        <end position="421"/>
    </location>
</feature>
<keyword evidence="3" id="KW-0479">Metal-binding</keyword>
<dbReference type="PANTHER" id="PTHR46199">
    <property type="entry name" value="RAC GTPASE-ACTIVATING PROTEIN 1"/>
    <property type="match status" value="1"/>
</dbReference>
<dbReference type="InterPro" id="IPR000198">
    <property type="entry name" value="RhoGAP_dom"/>
</dbReference>
<keyword evidence="4" id="KW-0699">rRNA-binding</keyword>
<feature type="region of interest" description="Disordered" evidence="11">
    <location>
        <begin position="159"/>
        <end position="185"/>
    </location>
</feature>
<dbReference type="GO" id="GO:0000281">
    <property type="term" value="P:mitotic cytokinesis"/>
    <property type="evidence" value="ECO:0007669"/>
    <property type="project" value="TreeGrafter"/>
</dbReference>
<dbReference type="OrthoDB" id="2218807at2759"/>
<keyword evidence="7" id="KW-0694">RNA-binding</keyword>
<dbReference type="PROSITE" id="PS50081">
    <property type="entry name" value="ZF_DAG_PE_2"/>
    <property type="match status" value="1"/>
</dbReference>
<dbReference type="GO" id="GO:0030496">
    <property type="term" value="C:midbody"/>
    <property type="evidence" value="ECO:0007669"/>
    <property type="project" value="TreeGrafter"/>
</dbReference>
<dbReference type="SMART" id="SM00109">
    <property type="entry name" value="C1"/>
    <property type="match status" value="1"/>
</dbReference>
<keyword evidence="15" id="KW-1185">Reference proteome</keyword>
<dbReference type="InterPro" id="IPR046349">
    <property type="entry name" value="C1-like_sf"/>
</dbReference>
<evidence type="ECO:0000256" key="11">
    <source>
        <dbReference type="SAM" id="MobiDB-lite"/>
    </source>
</evidence>
<dbReference type="FunFam" id="2.20.25.30:FF:000001">
    <property type="entry name" value="Ribosomal protein L37"/>
    <property type="match status" value="1"/>
</dbReference>
<evidence type="ECO:0000256" key="4">
    <source>
        <dbReference type="ARBA" id="ARBA00022730"/>
    </source>
</evidence>
<dbReference type="PROSITE" id="PS50238">
    <property type="entry name" value="RHOGAP"/>
    <property type="match status" value="1"/>
</dbReference>
<evidence type="ECO:0000256" key="1">
    <source>
        <dbReference type="ARBA" id="ARBA00003058"/>
    </source>
</evidence>
<comment type="similarity">
    <text evidence="2">Belongs to the eukaryotic ribosomal protein eL37 family.</text>
</comment>
<evidence type="ECO:0000256" key="7">
    <source>
        <dbReference type="ARBA" id="ARBA00022884"/>
    </source>
</evidence>
<keyword evidence="10" id="KW-0175">Coiled coil</keyword>
<dbReference type="EMBL" id="CAJPEX010001397">
    <property type="protein sequence ID" value="CAG0919032.1"/>
    <property type="molecule type" value="Genomic_DNA"/>
</dbReference>
<gene>
    <name evidence="14" type="ORF">NMOB1V02_LOCUS6574</name>
</gene>
<keyword evidence="8" id="KW-0689">Ribosomal protein</keyword>
<dbReference type="SUPFAM" id="SSF57829">
    <property type="entry name" value="Zn-binding ribosomal proteins"/>
    <property type="match status" value="1"/>
</dbReference>
<dbReference type="GO" id="GO:1990904">
    <property type="term" value="C:ribonucleoprotein complex"/>
    <property type="evidence" value="ECO:0007669"/>
    <property type="project" value="UniProtKB-KW"/>
</dbReference>
<name>A0A7R9BP24_9CRUS</name>
<evidence type="ECO:0000256" key="9">
    <source>
        <dbReference type="ARBA" id="ARBA00023274"/>
    </source>
</evidence>
<evidence type="ECO:0000256" key="2">
    <source>
        <dbReference type="ARBA" id="ARBA00009805"/>
    </source>
</evidence>
<feature type="domain" description="Rho-GAP" evidence="13">
    <location>
        <begin position="543"/>
        <end position="727"/>
    </location>
</feature>
<dbReference type="PANTHER" id="PTHR46199:SF3">
    <property type="entry name" value="RAC GTPASE-ACTIVATING PROTEIN 1"/>
    <property type="match status" value="1"/>
</dbReference>
<feature type="compositionally biased region" description="Basic and acidic residues" evidence="11">
    <location>
        <begin position="375"/>
        <end position="384"/>
    </location>
</feature>
<evidence type="ECO:0000256" key="6">
    <source>
        <dbReference type="ARBA" id="ARBA00022833"/>
    </source>
</evidence>
<dbReference type="GO" id="GO:0005840">
    <property type="term" value="C:ribosome"/>
    <property type="evidence" value="ECO:0007669"/>
    <property type="project" value="UniProtKB-KW"/>
</dbReference>
<feature type="compositionally biased region" description="Polar residues" evidence="11">
    <location>
        <begin position="276"/>
        <end position="288"/>
    </location>
</feature>
<dbReference type="InterPro" id="IPR008936">
    <property type="entry name" value="Rho_GTPase_activation_prot"/>
</dbReference>
<dbReference type="Gene3D" id="1.10.555.10">
    <property type="entry name" value="Rho GTPase activation protein"/>
    <property type="match status" value="1"/>
</dbReference>
<dbReference type="GO" id="GO:0005634">
    <property type="term" value="C:nucleus"/>
    <property type="evidence" value="ECO:0007669"/>
    <property type="project" value="TreeGrafter"/>
</dbReference>
<evidence type="ECO:0000256" key="10">
    <source>
        <dbReference type="SAM" id="Coils"/>
    </source>
</evidence>
<dbReference type="EMBL" id="OA883434">
    <property type="protein sequence ID" value="CAD7278880.1"/>
    <property type="molecule type" value="Genomic_DNA"/>
</dbReference>
<feature type="domain" description="Phorbol-ester/DAG-type" evidence="12">
    <location>
        <begin position="480"/>
        <end position="530"/>
    </location>
</feature>
<evidence type="ECO:0000259" key="12">
    <source>
        <dbReference type="PROSITE" id="PS50081"/>
    </source>
</evidence>
<dbReference type="SUPFAM" id="SSF57889">
    <property type="entry name" value="Cysteine-rich domain"/>
    <property type="match status" value="1"/>
</dbReference>
<feature type="compositionally biased region" description="Polar residues" evidence="11">
    <location>
        <begin position="170"/>
        <end position="184"/>
    </location>
</feature>
<keyword evidence="5" id="KW-0863">Zinc-finger</keyword>
<evidence type="ECO:0000256" key="3">
    <source>
        <dbReference type="ARBA" id="ARBA00022723"/>
    </source>
</evidence>
<reference evidence="14" key="1">
    <citation type="submission" date="2020-11" db="EMBL/GenBank/DDBJ databases">
        <authorList>
            <person name="Tran Van P."/>
        </authorList>
    </citation>
    <scope>NUCLEOTIDE SEQUENCE</scope>
</reference>
<comment type="function">
    <text evidence="1">Binds to the 23S rRNA.</text>
</comment>
<sequence length="778" mass="87549">MQCTHSHQANHTTLTKYMQQNQYKLTCSSTELKLLDMIGRHFTYDRSKPFSGNKTHTLCRRCGKSSYHIQKHRCAQCGYPSARLRHYNWSVKAQRRKTTGTGRMRHLKIVHRRFKNGFKEPNFRKAIKGSKKAANSRLIMSRQQRLLKPMRGGHVRRAVHTPLIRDNRRNPSPISTDSGLSNEGQMKADRKLVPTLHEITVHVDQASSCIEKDFLDFVQAARAKIVDLKREKDSLKRQNARIQQLEQEVGMYKRQVNEGRPRDLKGIVQKVGSYCSRTGTDPRSISECSSDDIPRQKLNDMVGKLVAMERIEERRGRNSTSDSILLSGEESNSLEQSGPYNLRQREGRSSRSRRSRSANLNRSRSRSRPRPKRRSSVEPNEKRFVASTTVHFNAATGEPVQATATLSQSRPKRRSDEAAGGDVKKVKTITMDLEKAAELVSKLLGFQQVQATLAKTPAMSRIYSSADSPPSSACKSDVIEHQFYPKNPSWMKAQHCQVCAKPLKMRSSLKCSACSGVCHETCRGSMPVPCIECPPENNKYHLDDLRAFVPERTPMIPALLVHCVNEIEKRGFNELGLYRVNGSKSKVEELYEKYVSGLKGNGYPPLCEQEISVLCSVLKLFFKKLKDTLIPVQLHQSFFDVCSDASPGQTPEGLFTLVRSLPRANRDTLTYLILHLKRVANEDAVKMPIANLAKVFAPTIVGSPDMNSVRKAVSVMEVLLNAPDSFFNDVLHEGIAGSCLRSTSTLGPLSTLPRVRQLQATPGSMAKSRIFTSPYLID</sequence>
<dbReference type="GO" id="GO:0051233">
    <property type="term" value="C:spindle midzone"/>
    <property type="evidence" value="ECO:0007669"/>
    <property type="project" value="TreeGrafter"/>
</dbReference>
<feature type="region of interest" description="Disordered" evidence="11">
    <location>
        <begin position="276"/>
        <end position="296"/>
    </location>
</feature>
<feature type="compositionally biased region" description="Basic residues" evidence="11">
    <location>
        <begin position="363"/>
        <end position="374"/>
    </location>
</feature>
<dbReference type="Gene3D" id="3.30.60.20">
    <property type="match status" value="1"/>
</dbReference>
<dbReference type="InterPro" id="IPR011331">
    <property type="entry name" value="Ribosomal_eL37/eL43"/>
</dbReference>
<evidence type="ECO:0000313" key="15">
    <source>
        <dbReference type="Proteomes" id="UP000678499"/>
    </source>
</evidence>
<keyword evidence="9" id="KW-0687">Ribonucleoprotein</keyword>
<dbReference type="GO" id="GO:0051256">
    <property type="term" value="P:mitotic spindle midzone assembly"/>
    <property type="evidence" value="ECO:0007669"/>
    <property type="project" value="TreeGrafter"/>
</dbReference>